<proteinExistence type="predicted"/>
<name>A0A831LW44_9BACT</name>
<evidence type="ECO:0008006" key="2">
    <source>
        <dbReference type="Google" id="ProtNLM"/>
    </source>
</evidence>
<dbReference type="Proteomes" id="UP000886047">
    <property type="component" value="Unassembled WGS sequence"/>
</dbReference>
<dbReference type="AlphaFoldDB" id="A0A831LW44"/>
<dbReference type="Gene3D" id="3.40.50.150">
    <property type="entry name" value="Vaccinia Virus protein VP39"/>
    <property type="match status" value="1"/>
</dbReference>
<gene>
    <name evidence="1" type="ORF">ENN90_08360</name>
</gene>
<sequence length="306" mass="34486">MSTKKSGKITPSKKQLSDGSLIKWENKNNPEIINIARKLIFIAHNTLENGISIGARISSPNLGEVSRLAGTEGLNLLQLEEKYNQLWTAITTAEKDLYSTPNRHLETAEIKAKEKTLHDAIENFLDHMPRVFDPFAGGGAIPLEAARLGCRTFGNDINPVAHIIQRGSVEFPQKYGKPITYTRNEFLKLYPVFADEQPGKMVAEPTLNYGFDKITELDGYDDTVSKQPEIQHAQYIRIKNRLAFDVEYYARQMLAGAEKEIGHFYPRDKKGNSLFVNIWSRIGKCSNPSCGAKVPLLKQFYLSNPR</sequence>
<reference evidence="1" key="1">
    <citation type="journal article" date="2020" name="mSystems">
        <title>Genome- and Community-Level Interaction Insights into Carbon Utilization and Element Cycling Functions of Hydrothermarchaeota in Hydrothermal Sediment.</title>
        <authorList>
            <person name="Zhou Z."/>
            <person name="Liu Y."/>
            <person name="Xu W."/>
            <person name="Pan J."/>
            <person name="Luo Z.H."/>
            <person name="Li M."/>
        </authorList>
    </citation>
    <scope>NUCLEOTIDE SEQUENCE [LARGE SCALE GENOMIC DNA]</scope>
    <source>
        <strain evidence="1">SpSt-1217</strain>
    </source>
</reference>
<feature type="non-terminal residue" evidence="1">
    <location>
        <position position="306"/>
    </location>
</feature>
<dbReference type="EMBL" id="DSDK01000460">
    <property type="protein sequence ID" value="HDR51616.1"/>
    <property type="molecule type" value="Genomic_DNA"/>
</dbReference>
<dbReference type="InterPro" id="IPR029063">
    <property type="entry name" value="SAM-dependent_MTases_sf"/>
</dbReference>
<dbReference type="SUPFAM" id="SSF53335">
    <property type="entry name" value="S-adenosyl-L-methionine-dependent methyltransferases"/>
    <property type="match status" value="1"/>
</dbReference>
<evidence type="ECO:0000313" key="1">
    <source>
        <dbReference type="EMBL" id="HDR51616.1"/>
    </source>
</evidence>
<organism evidence="1">
    <name type="scientific">Mariniphaga anaerophila</name>
    <dbReference type="NCBI Taxonomy" id="1484053"/>
    <lineage>
        <taxon>Bacteria</taxon>
        <taxon>Pseudomonadati</taxon>
        <taxon>Bacteroidota</taxon>
        <taxon>Bacteroidia</taxon>
        <taxon>Marinilabiliales</taxon>
        <taxon>Prolixibacteraceae</taxon>
        <taxon>Mariniphaga</taxon>
    </lineage>
</organism>
<accession>A0A831LW44</accession>
<comment type="caution">
    <text evidence="1">The sequence shown here is derived from an EMBL/GenBank/DDBJ whole genome shotgun (WGS) entry which is preliminary data.</text>
</comment>
<protein>
    <recommendedName>
        <fullName evidence="2">DUF1156 domain-containing protein</fullName>
    </recommendedName>
</protein>